<feature type="binding site" evidence="12">
    <location>
        <position position="354"/>
    </location>
    <ligand>
        <name>substrate</name>
    </ligand>
</feature>
<comment type="catalytic activity">
    <reaction evidence="9 16">
        <text>D-sedoheptulose 7-phosphate + D-glyceraldehyde 3-phosphate = aldehydo-D-ribose 5-phosphate + D-xylulose 5-phosphate</text>
        <dbReference type="Rhea" id="RHEA:10508"/>
        <dbReference type="ChEBI" id="CHEBI:57483"/>
        <dbReference type="ChEBI" id="CHEBI:57737"/>
        <dbReference type="ChEBI" id="CHEBI:58273"/>
        <dbReference type="ChEBI" id="CHEBI:59776"/>
        <dbReference type="EC" id="2.2.1.1"/>
    </reaction>
</comment>
<evidence type="ECO:0000256" key="8">
    <source>
        <dbReference type="ARBA" id="ARBA00023052"/>
    </source>
</evidence>
<feature type="binding site" evidence="12">
    <location>
        <position position="466"/>
    </location>
    <ligand>
        <name>substrate</name>
    </ligand>
</feature>
<evidence type="ECO:0000313" key="19">
    <source>
        <dbReference type="EMBL" id="SSW91634.1"/>
    </source>
</evidence>
<dbReference type="InterPro" id="IPR005474">
    <property type="entry name" value="Transketolase_N"/>
</dbReference>
<comment type="cofactor">
    <cofactor evidence="13">
        <name>thiamine diphosphate</name>
        <dbReference type="ChEBI" id="CHEBI:58937"/>
    </cofactor>
    <text evidence="13">Binds 1 thiamine pyrophosphate per subunit. During the reaction, the substrate forms a covalent intermediate with the cofactor.</text>
</comment>
<dbReference type="EMBL" id="QRDT01000013">
    <property type="protein sequence ID" value="RED31962.1"/>
    <property type="molecule type" value="Genomic_DNA"/>
</dbReference>
<keyword evidence="5 14" id="KW-0479">Metal-binding</keyword>
<feature type="domain" description="Transketolase-like pyrimidine-binding" evidence="17">
    <location>
        <begin position="351"/>
        <end position="522"/>
    </location>
</feature>
<dbReference type="InterPro" id="IPR049557">
    <property type="entry name" value="Transketolase_CS"/>
</dbReference>
<evidence type="ECO:0000256" key="3">
    <source>
        <dbReference type="ARBA" id="ARBA00013152"/>
    </source>
</evidence>
<dbReference type="SUPFAM" id="SSF52922">
    <property type="entry name" value="TK C-terminal domain-like"/>
    <property type="match status" value="1"/>
</dbReference>
<dbReference type="GO" id="GO:0046872">
    <property type="term" value="F:metal ion binding"/>
    <property type="evidence" value="ECO:0007669"/>
    <property type="project" value="UniProtKB-KW"/>
</dbReference>
<keyword evidence="8 13" id="KW-0786">Thiamine pyrophosphate</keyword>
<dbReference type="OrthoDB" id="8732661at2"/>
<dbReference type="PROSITE" id="PS00802">
    <property type="entry name" value="TRANSKETOLASE_2"/>
    <property type="match status" value="1"/>
</dbReference>
<feature type="binding site" evidence="13">
    <location>
        <position position="155"/>
    </location>
    <ligand>
        <name>thiamine diphosphate</name>
        <dbReference type="ChEBI" id="CHEBI:58937"/>
    </ligand>
</feature>
<dbReference type="InterPro" id="IPR055152">
    <property type="entry name" value="Transketolase-like_C_2"/>
</dbReference>
<gene>
    <name evidence="18" type="ORF">BJ125_11352</name>
    <name evidence="19" type="ORF">SAMN05892882_11352</name>
</gene>
<evidence type="ECO:0000256" key="10">
    <source>
        <dbReference type="NCBIfam" id="TIGR00232"/>
    </source>
</evidence>
<dbReference type="InterPro" id="IPR020826">
    <property type="entry name" value="Transketolase_BS"/>
</dbReference>
<evidence type="ECO:0000256" key="13">
    <source>
        <dbReference type="PIRSR" id="PIRSR605478-3"/>
    </source>
</evidence>
<dbReference type="Proteomes" id="UP000252631">
    <property type="component" value="Unassembled WGS sequence"/>
</dbReference>
<feature type="binding site" evidence="13">
    <location>
        <position position="434"/>
    </location>
    <ligand>
        <name>thiamine diphosphate</name>
        <dbReference type="ChEBI" id="CHEBI:58937"/>
    </ligand>
</feature>
<protein>
    <recommendedName>
        <fullName evidence="3 10">Transketolase</fullName>
        <ecNumber evidence="3 10">2.2.1.1</ecNumber>
    </recommendedName>
</protein>
<dbReference type="CDD" id="cd02012">
    <property type="entry name" value="TPP_TK"/>
    <property type="match status" value="1"/>
</dbReference>
<evidence type="ECO:0000256" key="14">
    <source>
        <dbReference type="PIRSR" id="PIRSR605478-4"/>
    </source>
</evidence>
<feature type="binding site" evidence="12">
    <location>
        <position position="458"/>
    </location>
    <ligand>
        <name>substrate</name>
    </ligand>
</feature>
<dbReference type="Pfam" id="PF00456">
    <property type="entry name" value="Transketolase_N"/>
    <property type="match status" value="1"/>
</dbReference>
<dbReference type="InterPro" id="IPR009014">
    <property type="entry name" value="Transketo_C/PFOR_II"/>
</dbReference>
<evidence type="ECO:0000256" key="1">
    <source>
        <dbReference type="ARBA" id="ARBA00007131"/>
    </source>
</evidence>
<evidence type="ECO:0000313" key="21">
    <source>
        <dbReference type="Proteomes" id="UP000256343"/>
    </source>
</evidence>
<feature type="binding site" evidence="14">
    <location>
        <position position="154"/>
    </location>
    <ligand>
        <name>Mg(2+)</name>
        <dbReference type="ChEBI" id="CHEBI:18420"/>
    </ligand>
</feature>
<accession>A0A336JVB9</accession>
<feature type="binding site" evidence="14">
    <location>
        <position position="186"/>
    </location>
    <ligand>
        <name>Mg(2+)</name>
        <dbReference type="ChEBI" id="CHEBI:18420"/>
    </ligand>
</feature>
<dbReference type="PROSITE" id="PS00801">
    <property type="entry name" value="TRANSKETOLASE_1"/>
    <property type="match status" value="1"/>
</dbReference>
<keyword evidence="21" id="KW-1185">Reference proteome</keyword>
<dbReference type="FunFam" id="3.40.50.970:FF:000004">
    <property type="entry name" value="Transketolase"/>
    <property type="match status" value="1"/>
</dbReference>
<comment type="subunit">
    <text evidence="2 16">Homodimer.</text>
</comment>
<evidence type="ECO:0000256" key="9">
    <source>
        <dbReference type="ARBA" id="ARBA00049473"/>
    </source>
</evidence>
<dbReference type="RefSeq" id="WP_114358659.1">
    <property type="nucleotide sequence ID" value="NZ_QRDT01000013.1"/>
</dbReference>
<dbReference type="GO" id="GO:0004802">
    <property type="term" value="F:transketolase activity"/>
    <property type="evidence" value="ECO:0007669"/>
    <property type="project" value="UniProtKB-UniRule"/>
</dbReference>
<comment type="cofactor">
    <cofactor evidence="16">
        <name>Mg(2+)</name>
        <dbReference type="ChEBI" id="CHEBI:18420"/>
    </cofactor>
    <cofactor evidence="16">
        <name>Ca(2+)</name>
        <dbReference type="ChEBI" id="CHEBI:29108"/>
    </cofactor>
    <cofactor evidence="16">
        <name>Mn(2+)</name>
        <dbReference type="ChEBI" id="CHEBI:29035"/>
    </cofactor>
    <cofactor evidence="16">
        <name>Co(2+)</name>
        <dbReference type="ChEBI" id="CHEBI:48828"/>
    </cofactor>
    <text evidence="16">Binds 1 Mg(2+) ion per subunit. Can also utilize other divalent metal cations, such as Ca(2+), Mn(2+) and Co(2+).</text>
</comment>
<dbReference type="SMART" id="SM00861">
    <property type="entry name" value="Transket_pyr"/>
    <property type="match status" value="1"/>
</dbReference>
<dbReference type="EMBL" id="UFQQ01000013">
    <property type="protein sequence ID" value="SSW91634.1"/>
    <property type="molecule type" value="Genomic_DNA"/>
</dbReference>
<feature type="site" description="Important for catalytic activity" evidence="15">
    <location>
        <position position="258"/>
    </location>
</feature>
<dbReference type="Proteomes" id="UP000256343">
    <property type="component" value="Unassembled WGS sequence"/>
</dbReference>
<keyword evidence="4 16" id="KW-0808">Transferase</keyword>
<feature type="binding site" evidence="14">
    <location>
        <position position="184"/>
    </location>
    <ligand>
        <name>Mg(2+)</name>
        <dbReference type="ChEBI" id="CHEBI:18420"/>
    </ligand>
</feature>
<dbReference type="InterPro" id="IPR033247">
    <property type="entry name" value="Transketolase_fam"/>
</dbReference>
<dbReference type="PANTHER" id="PTHR43522">
    <property type="entry name" value="TRANSKETOLASE"/>
    <property type="match status" value="1"/>
</dbReference>
<dbReference type="Gene3D" id="3.40.50.920">
    <property type="match status" value="1"/>
</dbReference>
<feature type="binding site" evidence="13">
    <location>
        <begin position="117"/>
        <end position="119"/>
    </location>
    <ligand>
        <name>thiamine diphosphate</name>
        <dbReference type="ChEBI" id="CHEBI:58937"/>
    </ligand>
</feature>
<evidence type="ECO:0000313" key="18">
    <source>
        <dbReference type="EMBL" id="RED31962.1"/>
    </source>
</evidence>
<dbReference type="PANTHER" id="PTHR43522:SF2">
    <property type="entry name" value="TRANSKETOLASE 1-RELATED"/>
    <property type="match status" value="1"/>
</dbReference>
<evidence type="ECO:0000313" key="20">
    <source>
        <dbReference type="Proteomes" id="UP000252631"/>
    </source>
</evidence>
<evidence type="ECO:0000256" key="5">
    <source>
        <dbReference type="ARBA" id="ARBA00022723"/>
    </source>
</evidence>
<feature type="site" description="Important for catalytic activity" evidence="15">
    <location>
        <position position="28"/>
    </location>
</feature>
<proteinExistence type="inferred from homology"/>
<feature type="binding site" evidence="12">
    <location>
        <position position="258"/>
    </location>
    <ligand>
        <name>substrate</name>
    </ligand>
</feature>
<dbReference type="Pfam" id="PF22613">
    <property type="entry name" value="Transketolase_C_1"/>
    <property type="match status" value="1"/>
</dbReference>
<evidence type="ECO:0000256" key="11">
    <source>
        <dbReference type="PIRSR" id="PIRSR605478-1"/>
    </source>
</evidence>
<feature type="binding site" evidence="12">
    <location>
        <position position="517"/>
    </location>
    <ligand>
        <name>substrate</name>
    </ligand>
</feature>
<feature type="binding site" evidence="13">
    <location>
        <position position="184"/>
    </location>
    <ligand>
        <name>thiamine diphosphate</name>
        <dbReference type="ChEBI" id="CHEBI:58937"/>
    </ligand>
</feature>
<dbReference type="Gene3D" id="3.40.50.970">
    <property type="match status" value="2"/>
</dbReference>
<sequence>MAQVDHSRMANAIRALAMDAVEKAKSGHPGLPMGAADVATVLWTQFLKFDAADPHWPDRDRFILSAGHGSMLLYALLYLTGNEEVTLDQIKNFRQLDSKTPGHPENCITSSVETTTGPLGQGVASSVGTALAERLLQAEFGDIVDHFTYVLCSDGDLMEGVSHEAIALAGHLKLSKLIFLYDDNGISIDGPLSLTDNVDQVARFQAHGWNSFRIDGHDHKAIADAIRKAQASDRPTMIACKTTIGFGAPHKAGTSKAHGEPLGAEELAGAKKALGWDYGPFEIPDDVLGAWRNVGKQGASARTDWLTRFDALPADKRDDFKRRVIDRKRPTAIADAIRTLKDKLVSEPQTIATRKASELALEALTPVVPELLLGSADLTPSNNTRVKQAKDVTPDDFSGRYIHYGIREMGMAAAMNGLAMHGGFAPAGGTFLCFTDYARPSMRVAALSHVPVVYIMTHDSIGLGEDGPTHQPVEHLAALRAIPNMRVFRPADAVETAECWQLALENTNGPTVLALSRQNLAQVRTATSEANLSATGGYELIPAPGKAQVSIFATGSEVEIAVAAQKLLEVQGVAARVVSVPSLDLLLAQDDATRAAIIGDAPVKVAVEAAVRFGWDAVIGPDGGFVGMTGFGASAPAKDLYKHFGITAEAVADAAKRRLAA</sequence>
<organism evidence="19 20">
    <name type="scientific">Rhodopseudomonas pentothenatexigens</name>
    <dbReference type="NCBI Taxonomy" id="999699"/>
    <lineage>
        <taxon>Bacteria</taxon>
        <taxon>Pseudomonadati</taxon>
        <taxon>Pseudomonadota</taxon>
        <taxon>Alphaproteobacteria</taxon>
        <taxon>Hyphomicrobiales</taxon>
        <taxon>Nitrobacteraceae</taxon>
        <taxon>Rhodopseudomonas</taxon>
    </lineage>
</organism>
<comment type="cofactor">
    <cofactor evidence="14">
        <name>Mg(2+)</name>
        <dbReference type="ChEBI" id="CHEBI:18420"/>
    </cofactor>
    <text evidence="14">Binds 1 Mg(2+) ion per subunit. Can also utilize other divalent metal cations, such as Ca(2+), Mn(2+) and Co(2+).</text>
</comment>
<dbReference type="GO" id="GO:0005829">
    <property type="term" value="C:cytosol"/>
    <property type="evidence" value="ECO:0007669"/>
    <property type="project" value="TreeGrafter"/>
</dbReference>
<evidence type="ECO:0000256" key="7">
    <source>
        <dbReference type="ARBA" id="ARBA00022842"/>
    </source>
</evidence>
<evidence type="ECO:0000256" key="16">
    <source>
        <dbReference type="RuleBase" id="RU004996"/>
    </source>
</evidence>
<reference evidence="19 20" key="1">
    <citation type="submission" date="2017-08" db="EMBL/GenBank/DDBJ databases">
        <authorList>
            <person name="de Groot N.N."/>
        </authorList>
    </citation>
    <scope>NUCLEOTIDE SEQUENCE [LARGE SCALE GENOMIC DNA]</scope>
    <source>
        <strain evidence="19 20">JA575</strain>
    </source>
</reference>
<dbReference type="EC" id="2.2.1.1" evidence="3 10"/>
<dbReference type="AlphaFoldDB" id="A0A336JVB9"/>
<evidence type="ECO:0000259" key="17">
    <source>
        <dbReference type="SMART" id="SM00861"/>
    </source>
</evidence>
<comment type="function">
    <text evidence="16">Catalyzes the transfer of a two-carbon ketol group from a ketose donor to an aldose acceptor, via a covalent intermediate with the cofactor thiamine pyrophosphate.</text>
</comment>
<evidence type="ECO:0000256" key="6">
    <source>
        <dbReference type="ARBA" id="ARBA00022837"/>
    </source>
</evidence>
<dbReference type="CDD" id="cd07033">
    <property type="entry name" value="TPP_PYR_DXS_TK_like"/>
    <property type="match status" value="1"/>
</dbReference>
<keyword evidence="7 14" id="KW-0460">Magnesium</keyword>
<keyword evidence="6 16" id="KW-0106">Calcium</keyword>
<dbReference type="GO" id="GO:0006098">
    <property type="term" value="P:pentose-phosphate shunt"/>
    <property type="evidence" value="ECO:0007669"/>
    <property type="project" value="TreeGrafter"/>
</dbReference>
<evidence type="ECO:0000256" key="12">
    <source>
        <dbReference type="PIRSR" id="PIRSR605478-2"/>
    </source>
</evidence>
<feature type="binding site" evidence="12">
    <location>
        <position position="470"/>
    </location>
    <ligand>
        <name>substrate</name>
    </ligand>
</feature>
<dbReference type="NCBIfam" id="TIGR00232">
    <property type="entry name" value="tktlase_bact"/>
    <property type="match status" value="1"/>
</dbReference>
<name>A0A336JVB9_9BRAD</name>
<feature type="binding site" evidence="13">
    <location>
        <position position="68"/>
    </location>
    <ligand>
        <name>thiamine diphosphate</name>
        <dbReference type="ChEBI" id="CHEBI:58937"/>
    </ligand>
</feature>
<dbReference type="SUPFAM" id="SSF52518">
    <property type="entry name" value="Thiamin diphosphate-binding fold (THDP-binding)"/>
    <property type="match status" value="2"/>
</dbReference>
<comment type="similarity">
    <text evidence="1 16">Belongs to the transketolase family.</text>
</comment>
<evidence type="ECO:0000256" key="2">
    <source>
        <dbReference type="ARBA" id="ARBA00011738"/>
    </source>
</evidence>
<reference evidence="18 21" key="2">
    <citation type="submission" date="2018-07" db="EMBL/GenBank/DDBJ databases">
        <title>Genomic Encyclopedia of Archaeal and Bacterial Type Strains, Phase II (KMG-II): from individual species to whole genera.</title>
        <authorList>
            <person name="Goeker M."/>
        </authorList>
    </citation>
    <scope>NUCLEOTIDE SEQUENCE [LARGE SCALE GENOMIC DNA]</scope>
    <source>
        <strain evidence="18 21">JA575</strain>
    </source>
</reference>
<dbReference type="InterPro" id="IPR029061">
    <property type="entry name" value="THDP-binding"/>
</dbReference>
<feature type="binding site" evidence="12">
    <location>
        <position position="381"/>
    </location>
    <ligand>
        <name>substrate</name>
    </ligand>
</feature>
<dbReference type="InterPro" id="IPR005475">
    <property type="entry name" value="Transketolase-like_Pyr-bd"/>
</dbReference>
<dbReference type="Pfam" id="PF02779">
    <property type="entry name" value="Transket_pyr"/>
    <property type="match status" value="1"/>
</dbReference>
<evidence type="ECO:0000256" key="15">
    <source>
        <dbReference type="PIRSR" id="PIRSR605478-5"/>
    </source>
</evidence>
<evidence type="ECO:0000256" key="4">
    <source>
        <dbReference type="ARBA" id="ARBA00022679"/>
    </source>
</evidence>
<feature type="active site" description="Proton donor" evidence="11">
    <location>
        <position position="408"/>
    </location>
</feature>
<feature type="binding site" evidence="13">
    <location>
        <position position="258"/>
    </location>
    <ligand>
        <name>thiamine diphosphate</name>
        <dbReference type="ChEBI" id="CHEBI:58937"/>
    </ligand>
</feature>
<dbReference type="InterPro" id="IPR005478">
    <property type="entry name" value="Transketolase_bac-like"/>
</dbReference>
<dbReference type="FunFam" id="3.40.50.970:FF:000003">
    <property type="entry name" value="Transketolase"/>
    <property type="match status" value="1"/>
</dbReference>
<feature type="binding site" evidence="12">
    <location>
        <position position="28"/>
    </location>
    <ligand>
        <name>substrate</name>
    </ligand>
</feature>